<dbReference type="AlphaFoldDB" id="A0A8H3FSF3"/>
<dbReference type="EMBL" id="CAJPDT010000049">
    <property type="protein sequence ID" value="CAF9928247.1"/>
    <property type="molecule type" value="Genomic_DNA"/>
</dbReference>
<organism evidence="1 2">
    <name type="scientific">Imshaugia aleurites</name>
    <dbReference type="NCBI Taxonomy" id="172621"/>
    <lineage>
        <taxon>Eukaryota</taxon>
        <taxon>Fungi</taxon>
        <taxon>Dikarya</taxon>
        <taxon>Ascomycota</taxon>
        <taxon>Pezizomycotina</taxon>
        <taxon>Lecanoromycetes</taxon>
        <taxon>OSLEUM clade</taxon>
        <taxon>Lecanoromycetidae</taxon>
        <taxon>Lecanorales</taxon>
        <taxon>Lecanorineae</taxon>
        <taxon>Parmeliaceae</taxon>
        <taxon>Imshaugia</taxon>
    </lineage>
</organism>
<reference evidence="1" key="1">
    <citation type="submission" date="2021-03" db="EMBL/GenBank/DDBJ databases">
        <authorList>
            <person name="Tagirdzhanova G."/>
        </authorList>
    </citation>
    <scope>NUCLEOTIDE SEQUENCE</scope>
</reference>
<sequence>MTSADGAPAPLRGFDGWLDDLYDDNGLFNEDLGDALDSFMAADVISGERKLSDFDILNTLHEPQITDGRTA</sequence>
<name>A0A8H3FSF3_9LECA</name>
<keyword evidence="2" id="KW-1185">Reference proteome</keyword>
<gene>
    <name evidence="1" type="ORF">IMSHALPRED_007418</name>
</gene>
<dbReference type="Proteomes" id="UP000664534">
    <property type="component" value="Unassembled WGS sequence"/>
</dbReference>
<protein>
    <submittedName>
        <fullName evidence="1">Uncharacterized protein</fullName>
    </submittedName>
</protein>
<comment type="caution">
    <text evidence="1">The sequence shown here is derived from an EMBL/GenBank/DDBJ whole genome shotgun (WGS) entry which is preliminary data.</text>
</comment>
<accession>A0A8H3FSF3</accession>
<evidence type="ECO:0000313" key="2">
    <source>
        <dbReference type="Proteomes" id="UP000664534"/>
    </source>
</evidence>
<proteinExistence type="predicted"/>
<evidence type="ECO:0000313" key="1">
    <source>
        <dbReference type="EMBL" id="CAF9928247.1"/>
    </source>
</evidence>